<proteinExistence type="predicted"/>
<evidence type="ECO:0000313" key="1">
    <source>
        <dbReference type="EMBL" id="KMK52426.1"/>
    </source>
</evidence>
<comment type="caution">
    <text evidence="1">The sequence shown here is derived from an EMBL/GenBank/DDBJ whole genome shotgun (WGS) entry which is preliminary data.</text>
</comment>
<organism evidence="1 2">
    <name type="scientific">Muribacter muris</name>
    <dbReference type="NCBI Taxonomy" id="67855"/>
    <lineage>
        <taxon>Bacteria</taxon>
        <taxon>Pseudomonadati</taxon>
        <taxon>Pseudomonadota</taxon>
        <taxon>Gammaproteobacteria</taxon>
        <taxon>Pasteurellales</taxon>
        <taxon>Pasteurellaceae</taxon>
        <taxon>Muribacter</taxon>
    </lineage>
</organism>
<dbReference type="STRING" id="67855.RO21_00820"/>
<reference evidence="1 2" key="1">
    <citation type="submission" date="2014-12" db="EMBL/GenBank/DDBJ databases">
        <title>Reclassification of Actinobacillus muris as Muribacter muris.</title>
        <authorList>
            <person name="Christensen H."/>
            <person name="Nicklas W."/>
            <person name="Bisgaard M."/>
        </authorList>
    </citation>
    <scope>NUCLEOTIDE SEQUENCE [LARGE SCALE GENOMIC DNA]</scope>
    <source>
        <strain evidence="1 2">Ackerman80-443D</strain>
    </source>
</reference>
<name>A0A0J5P867_9PAST</name>
<dbReference type="PATRIC" id="fig|67855.3.peg.1026"/>
<gene>
    <name evidence="1" type="ORF">RO21_00820</name>
</gene>
<evidence type="ECO:0000313" key="2">
    <source>
        <dbReference type="Proteomes" id="UP000036270"/>
    </source>
</evidence>
<dbReference type="EMBL" id="JWIZ01000003">
    <property type="protein sequence ID" value="KMK52426.1"/>
    <property type="molecule type" value="Genomic_DNA"/>
</dbReference>
<dbReference type="Proteomes" id="UP000036270">
    <property type="component" value="Unassembled WGS sequence"/>
</dbReference>
<protein>
    <submittedName>
        <fullName evidence="1">Uncharacterized protein</fullName>
    </submittedName>
</protein>
<dbReference type="Pfam" id="PF10818">
    <property type="entry name" value="SecM_small"/>
    <property type="match status" value="1"/>
</dbReference>
<accession>A0A0J5P867</accession>
<keyword evidence="2" id="KW-1185">Reference proteome</keyword>
<sequence length="84" mass="9552">MAIFALPHLANGHLHEDTQNSQVFAPEMIEMDSAEPEQPYFVRFDSPIIPFQPLQAVMFCEFFTASYRLIVSPKPPIRAGPLYV</sequence>
<dbReference type="InterPro" id="IPR020508">
    <property type="entry name" value="SecM_small"/>
</dbReference>
<dbReference type="AlphaFoldDB" id="A0A0J5P867"/>